<dbReference type="InterPro" id="IPR000914">
    <property type="entry name" value="SBP_5_dom"/>
</dbReference>
<keyword evidence="2" id="KW-0812">Transmembrane</keyword>
<dbReference type="InterPro" id="IPR030678">
    <property type="entry name" value="Peptide/Ni-bd"/>
</dbReference>
<comment type="caution">
    <text evidence="4">The sequence shown here is derived from an EMBL/GenBank/DDBJ whole genome shotgun (WGS) entry which is preliminary data.</text>
</comment>
<evidence type="ECO:0000256" key="1">
    <source>
        <dbReference type="ARBA" id="ARBA00022729"/>
    </source>
</evidence>
<accession>A0ABW2Y9B5</accession>
<dbReference type="InterPro" id="IPR039424">
    <property type="entry name" value="SBP_5"/>
</dbReference>
<dbReference type="SUPFAM" id="SSF53850">
    <property type="entry name" value="Periplasmic binding protein-like II"/>
    <property type="match status" value="1"/>
</dbReference>
<reference evidence="5" key="1">
    <citation type="journal article" date="2019" name="Int. J. Syst. Evol. Microbiol.">
        <title>The Global Catalogue of Microorganisms (GCM) 10K type strain sequencing project: providing services to taxonomists for standard genome sequencing and annotation.</title>
        <authorList>
            <consortium name="The Broad Institute Genomics Platform"/>
            <consortium name="The Broad Institute Genome Sequencing Center for Infectious Disease"/>
            <person name="Wu L."/>
            <person name="Ma J."/>
        </authorList>
    </citation>
    <scope>NUCLEOTIDE SEQUENCE [LARGE SCALE GENOMIC DNA]</scope>
    <source>
        <strain evidence="5">CCM 8604</strain>
    </source>
</reference>
<evidence type="ECO:0000313" key="4">
    <source>
        <dbReference type="EMBL" id="MFD0705403.1"/>
    </source>
</evidence>
<dbReference type="RefSeq" id="WP_377939090.1">
    <property type="nucleotide sequence ID" value="NZ_JBHTHQ010000021.1"/>
</dbReference>
<feature type="transmembrane region" description="Helical" evidence="2">
    <location>
        <begin position="51"/>
        <end position="74"/>
    </location>
</feature>
<keyword evidence="2" id="KW-1133">Transmembrane helix</keyword>
<gene>
    <name evidence="4" type="ORF">ACFQY8_06560</name>
</gene>
<protein>
    <submittedName>
        <fullName evidence="4">ABC transporter substrate-binding protein</fullName>
    </submittedName>
</protein>
<dbReference type="Proteomes" id="UP001597036">
    <property type="component" value="Unassembled WGS sequence"/>
</dbReference>
<evidence type="ECO:0000256" key="2">
    <source>
        <dbReference type="SAM" id="Phobius"/>
    </source>
</evidence>
<dbReference type="Gene3D" id="3.10.105.10">
    <property type="entry name" value="Dipeptide-binding Protein, Domain 3"/>
    <property type="match status" value="1"/>
</dbReference>
<sequence>MRQKKRGVRAHAKVDCSQIEAIAHSSDETLQAARGHSYAHTRFKHQKRHWCAAWAAILSVVFVLVAVTSAYTVWGKTDTSAGGEVSIGLQLAPTNLDIRHTSGTALDQLLIGNVYEALLTRKSNNTVAPGIAQSWEVSADRKTYTFHISRGLTFSNGDVLDARDVAWSISSMMSGKLQGSSLMTNYRSVAAVDSHTVVLTLSAPFSELLWNLSGRPGLVFDKDAHYDAKTSAVGSGPFVLTSYQPSVSVVLSARGGYKGTHTPLTKTIKITYYADPQAGLNALTSGDVQVLAPINSNLTAAIKNDSRFTYQAGEGTDKYVLAFNNAHGPLTDKRIRQAIRYAIDHKAIIASRGGTDTALGGPIPSLDPGYEDLTSLYPTDVARALKLMKEAGYDTSHPLKLRLTYANTYPAEIGQQLRSQLARIGIDLSVNRTEFATWLSQVYTNRDYDISLVDHNESHDFLQWANPKYYYGYDNKQVQKLYAQAMQADSDSQSDSLLKQAAHIVSEDAAADWLLNFRVVTAWDKRVTSFPLNLNQTWMPLWEVKINA</sequence>
<dbReference type="PANTHER" id="PTHR30290">
    <property type="entry name" value="PERIPLASMIC BINDING COMPONENT OF ABC TRANSPORTER"/>
    <property type="match status" value="1"/>
</dbReference>
<dbReference type="PIRSF" id="PIRSF002741">
    <property type="entry name" value="MppA"/>
    <property type="match status" value="1"/>
</dbReference>
<dbReference type="Pfam" id="PF00496">
    <property type="entry name" value="SBP_bac_5"/>
    <property type="match status" value="1"/>
</dbReference>
<evidence type="ECO:0000313" key="5">
    <source>
        <dbReference type="Proteomes" id="UP001597036"/>
    </source>
</evidence>
<keyword evidence="1" id="KW-0732">Signal</keyword>
<dbReference type="Gene3D" id="3.40.190.10">
    <property type="entry name" value="Periplasmic binding protein-like II"/>
    <property type="match status" value="1"/>
</dbReference>
<dbReference type="PANTHER" id="PTHR30290:SF38">
    <property type="entry name" value="D,D-DIPEPTIDE-BINDING PERIPLASMIC PROTEIN DDPA-RELATED"/>
    <property type="match status" value="1"/>
</dbReference>
<keyword evidence="2" id="KW-0472">Membrane</keyword>
<evidence type="ECO:0000259" key="3">
    <source>
        <dbReference type="Pfam" id="PF00496"/>
    </source>
</evidence>
<feature type="domain" description="Solute-binding protein family 5" evidence="3">
    <location>
        <begin position="127"/>
        <end position="457"/>
    </location>
</feature>
<dbReference type="EMBL" id="JBHTHQ010000021">
    <property type="protein sequence ID" value="MFD0705403.1"/>
    <property type="molecule type" value="Genomic_DNA"/>
</dbReference>
<name>A0ABW2Y9B5_9BIFI</name>
<organism evidence="4 5">
    <name type="scientific">Alloscardovia venturai</name>
    <dbReference type="NCBI Taxonomy" id="1769421"/>
    <lineage>
        <taxon>Bacteria</taxon>
        <taxon>Bacillati</taxon>
        <taxon>Actinomycetota</taxon>
        <taxon>Actinomycetes</taxon>
        <taxon>Bifidobacteriales</taxon>
        <taxon>Bifidobacteriaceae</taxon>
        <taxon>Alloscardovia</taxon>
    </lineage>
</organism>
<keyword evidence="5" id="KW-1185">Reference proteome</keyword>
<proteinExistence type="predicted"/>